<dbReference type="PRINTS" id="PR00793">
    <property type="entry name" value="PROAMNOPTASE"/>
</dbReference>
<dbReference type="RefSeq" id="WP_010741290.1">
    <property type="nucleotide sequence ID" value="NZ_KB946250.1"/>
</dbReference>
<evidence type="ECO:0000313" key="7">
    <source>
        <dbReference type="Proteomes" id="UP000014148"/>
    </source>
</evidence>
<comment type="similarity">
    <text evidence="1">Belongs to the peptidase S33 family.</text>
</comment>
<comment type="caution">
    <text evidence="4">The sequence shown here is derived from an EMBL/GenBank/DDBJ whole genome shotgun (WGS) entry which is preliminary data.</text>
</comment>
<dbReference type="AlphaFoldDB" id="R2QZE5"/>
<dbReference type="Proteomes" id="UP000013783">
    <property type="component" value="Unassembled WGS sequence"/>
</dbReference>
<dbReference type="SUPFAM" id="SSF53474">
    <property type="entry name" value="alpha/beta-Hydrolases"/>
    <property type="match status" value="1"/>
</dbReference>
<feature type="domain" description="AB hydrolase-1" evidence="3">
    <location>
        <begin position="27"/>
        <end position="292"/>
    </location>
</feature>
<dbReference type="Proteomes" id="UP000014148">
    <property type="component" value="Unassembled WGS sequence"/>
</dbReference>
<evidence type="ECO:0000313" key="4">
    <source>
        <dbReference type="EMBL" id="EOH76800.1"/>
    </source>
</evidence>
<dbReference type="EMBL" id="ASWA01000005">
    <property type="protein sequence ID" value="EOT63499.1"/>
    <property type="molecule type" value="Genomic_DNA"/>
</dbReference>
<dbReference type="GO" id="GO:0006508">
    <property type="term" value="P:proteolysis"/>
    <property type="evidence" value="ECO:0007669"/>
    <property type="project" value="InterPro"/>
</dbReference>
<dbReference type="Gene3D" id="3.40.50.1820">
    <property type="entry name" value="alpha/beta hydrolase"/>
    <property type="match status" value="1"/>
</dbReference>
<dbReference type="EMBL" id="AJAK01000017">
    <property type="protein sequence ID" value="EOH76800.1"/>
    <property type="molecule type" value="Genomic_DNA"/>
</dbReference>
<evidence type="ECO:0000313" key="5">
    <source>
        <dbReference type="EMBL" id="EOT63499.1"/>
    </source>
</evidence>
<gene>
    <name evidence="5" type="ORF">I585_04329</name>
    <name evidence="4" type="ORF">UAI_02475</name>
</gene>
<evidence type="ECO:0000259" key="3">
    <source>
        <dbReference type="Pfam" id="PF00561"/>
    </source>
</evidence>
<keyword evidence="7" id="KW-1185">Reference proteome</keyword>
<evidence type="ECO:0000313" key="6">
    <source>
        <dbReference type="Proteomes" id="UP000013783"/>
    </source>
</evidence>
<dbReference type="PATRIC" id="fig|1158601.3.peg.2435"/>
<sequence>MKNYGKWYVINGVKQYVHIISENSANPLLVYLHGGPGDAALPLMERFNSDLAKKYTLIIWEQRGAGKSYYPFEANEEITIATFISDLKVLVLKLLSEWEKEKVCLMGHSWGSIIGMEFIKRYPKLIEYYIGVGQVICSQEMFTASRTYILEHSSDPKIRQRIASIDTSFRQEKWYNDLMYFMNQLIKTEGSLYGKKSYASFYPYFVRSKNYSLRDCLHRIKGSKQSIERLWQEVALVDFTQYTSFEVPIILIEGEQDYHVSEKTAFAFYQQLNSPKNYIRMKKAAHFPQWTRAADFNQIVNELEIPLTNAGNYLEV</sequence>
<dbReference type="InterPro" id="IPR000073">
    <property type="entry name" value="AB_hydrolase_1"/>
</dbReference>
<dbReference type="InterPro" id="IPR029058">
    <property type="entry name" value="AB_hydrolase_fold"/>
</dbReference>
<dbReference type="OrthoDB" id="53505at2"/>
<protein>
    <recommendedName>
        <fullName evidence="3">AB hydrolase-1 domain-containing protein</fullName>
    </recommendedName>
</protein>
<dbReference type="Pfam" id="PF00561">
    <property type="entry name" value="Abhydrolase_1"/>
    <property type="match status" value="1"/>
</dbReference>
<evidence type="ECO:0000256" key="1">
    <source>
        <dbReference type="ARBA" id="ARBA00010088"/>
    </source>
</evidence>
<dbReference type="GO" id="GO:0004177">
    <property type="term" value="F:aminopeptidase activity"/>
    <property type="evidence" value="ECO:0007669"/>
    <property type="project" value="UniProtKB-EC"/>
</dbReference>
<dbReference type="PANTHER" id="PTHR43329">
    <property type="entry name" value="EPOXIDE HYDROLASE"/>
    <property type="match status" value="1"/>
</dbReference>
<dbReference type="eggNOG" id="COG2267">
    <property type="taxonomic scope" value="Bacteria"/>
</dbReference>
<keyword evidence="2" id="KW-0378">Hydrolase</keyword>
<accession>R2QZE5</accession>
<proteinExistence type="inferred from homology"/>
<name>R2QZE5_9ENTE</name>
<dbReference type="STRING" id="71451.RV07_GL003459"/>
<evidence type="ECO:0000256" key="2">
    <source>
        <dbReference type="ARBA" id="ARBA00022801"/>
    </source>
</evidence>
<reference evidence="4 6" key="1">
    <citation type="submission" date="2013-02" db="EMBL/GenBank/DDBJ databases">
        <title>The Genome Sequence of Enterococcus malodoratus ATCC_43197.</title>
        <authorList>
            <consortium name="The Broad Institute Genome Sequencing Platform"/>
            <consortium name="The Broad Institute Genome Sequencing Center for Infectious Disease"/>
            <person name="Earl A.M."/>
            <person name="Gilmore M.S."/>
            <person name="Lebreton F."/>
            <person name="Walker B."/>
            <person name="Young S.K."/>
            <person name="Zeng Q."/>
            <person name="Gargeya S."/>
            <person name="Fitzgerald M."/>
            <person name="Haas B."/>
            <person name="Abouelleil A."/>
            <person name="Alvarado L."/>
            <person name="Arachchi H.M."/>
            <person name="Berlin A.M."/>
            <person name="Chapman S.B."/>
            <person name="Dewar J."/>
            <person name="Goldberg J."/>
            <person name="Griggs A."/>
            <person name="Gujja S."/>
            <person name="Hansen M."/>
            <person name="Howarth C."/>
            <person name="Imamovic A."/>
            <person name="Larimer J."/>
            <person name="McCowan C."/>
            <person name="Murphy C."/>
            <person name="Neiman D."/>
            <person name="Pearson M."/>
            <person name="Priest M."/>
            <person name="Roberts A."/>
            <person name="Saif S."/>
            <person name="Shea T."/>
            <person name="Sisk P."/>
            <person name="Sykes S."/>
            <person name="Wortman J."/>
            <person name="Nusbaum C."/>
            <person name="Birren B."/>
        </authorList>
    </citation>
    <scope>NUCLEOTIDE SEQUENCE [LARGE SCALE GENOMIC DNA]</scope>
    <source>
        <strain evidence="4 6">ATCC 43197</strain>
    </source>
</reference>
<reference evidence="5 7" key="2">
    <citation type="submission" date="2013-03" db="EMBL/GenBank/DDBJ databases">
        <title>The Genome Sequence of Enterococcus malodoratus ATCC_43197 (PacBio/Illumina hybrid assembly).</title>
        <authorList>
            <consortium name="The Broad Institute Genomics Platform"/>
            <consortium name="The Broad Institute Genome Sequencing Center for Infectious Disease"/>
            <person name="Earl A."/>
            <person name="Russ C."/>
            <person name="Gilmore M."/>
            <person name="Surin D."/>
            <person name="Walker B."/>
            <person name="Young S."/>
            <person name="Zeng Q."/>
            <person name="Gargeya S."/>
            <person name="Fitzgerald M."/>
            <person name="Haas B."/>
            <person name="Abouelleil A."/>
            <person name="Allen A.W."/>
            <person name="Alvarado L."/>
            <person name="Arachchi H.M."/>
            <person name="Berlin A.M."/>
            <person name="Chapman S.B."/>
            <person name="Gainer-Dewar J."/>
            <person name="Goldberg J."/>
            <person name="Griggs A."/>
            <person name="Gujja S."/>
            <person name="Hansen M."/>
            <person name="Howarth C."/>
            <person name="Imamovic A."/>
            <person name="Ireland A."/>
            <person name="Larimer J."/>
            <person name="McCowan C."/>
            <person name="Murphy C."/>
            <person name="Pearson M."/>
            <person name="Poon T.W."/>
            <person name="Priest M."/>
            <person name="Roberts A."/>
            <person name="Saif S."/>
            <person name="Shea T."/>
            <person name="Sisk P."/>
            <person name="Sykes S."/>
            <person name="Wortman J."/>
            <person name="Nusbaum C."/>
            <person name="Birren B."/>
        </authorList>
    </citation>
    <scope>NUCLEOTIDE SEQUENCE [LARGE SCALE GENOMIC DNA]</scope>
    <source>
        <strain evidence="5 7">ATCC 43197</strain>
    </source>
</reference>
<dbReference type="InterPro" id="IPR002410">
    <property type="entry name" value="Peptidase_S33"/>
</dbReference>
<organism evidence="4 6">
    <name type="scientific">Enterococcus malodoratus ATCC 43197</name>
    <dbReference type="NCBI Taxonomy" id="1158601"/>
    <lineage>
        <taxon>Bacteria</taxon>
        <taxon>Bacillati</taxon>
        <taxon>Bacillota</taxon>
        <taxon>Bacilli</taxon>
        <taxon>Lactobacillales</taxon>
        <taxon>Enterococcaceae</taxon>
        <taxon>Enterococcus</taxon>
    </lineage>
</organism>